<dbReference type="Gene3D" id="2.60.40.3440">
    <property type="match status" value="1"/>
</dbReference>
<reference evidence="2" key="1">
    <citation type="submission" date="2016-10" db="EMBL/GenBank/DDBJ databases">
        <authorList>
            <person name="de Groot N.N."/>
        </authorList>
    </citation>
    <scope>NUCLEOTIDE SEQUENCE</scope>
</reference>
<dbReference type="PANTHER" id="PTHR35812">
    <property type="entry name" value="LIPOPROTEIN"/>
    <property type="match status" value="1"/>
</dbReference>
<dbReference type="PROSITE" id="PS50093">
    <property type="entry name" value="PKD"/>
    <property type="match status" value="1"/>
</dbReference>
<organism evidence="2">
    <name type="scientific">hydrothermal vent metagenome</name>
    <dbReference type="NCBI Taxonomy" id="652676"/>
    <lineage>
        <taxon>unclassified sequences</taxon>
        <taxon>metagenomes</taxon>
        <taxon>ecological metagenomes</taxon>
    </lineage>
</organism>
<keyword evidence="2" id="KW-0378">Hydrolase</keyword>
<dbReference type="InterPro" id="IPR013783">
    <property type="entry name" value="Ig-like_fold"/>
</dbReference>
<dbReference type="EMBL" id="FPHM01000232">
    <property type="protein sequence ID" value="SFV71356.1"/>
    <property type="molecule type" value="Genomic_DNA"/>
</dbReference>
<name>A0A1W1CZP8_9ZZZZ</name>
<dbReference type="Pfam" id="PF17963">
    <property type="entry name" value="Big_9"/>
    <property type="match status" value="3"/>
</dbReference>
<dbReference type="Gene3D" id="2.60.40.10">
    <property type="entry name" value="Immunoglobulins"/>
    <property type="match status" value="7"/>
</dbReference>
<keyword evidence="2" id="KW-0326">Glycosidase</keyword>
<dbReference type="PANTHER" id="PTHR35812:SF1">
    <property type="entry name" value="LIPOPROTEIN"/>
    <property type="match status" value="1"/>
</dbReference>
<dbReference type="NCBIfam" id="NF012211">
    <property type="entry name" value="tand_rpt_95"/>
    <property type="match status" value="3"/>
</dbReference>
<dbReference type="Pfam" id="PF07603">
    <property type="entry name" value="Lcl_C"/>
    <property type="match status" value="5"/>
</dbReference>
<feature type="domain" description="PKD" evidence="1">
    <location>
        <begin position="87"/>
        <end position="168"/>
    </location>
</feature>
<dbReference type="SUPFAM" id="SSF49299">
    <property type="entry name" value="PKD domain"/>
    <property type="match status" value="4"/>
</dbReference>
<dbReference type="InterPro" id="IPR022409">
    <property type="entry name" value="PKD/Chitinase_dom"/>
</dbReference>
<accession>A0A1W1CZP8</accession>
<dbReference type="Pfam" id="PF18911">
    <property type="entry name" value="PKD_4"/>
    <property type="match status" value="3"/>
</dbReference>
<dbReference type="GO" id="GO:0008843">
    <property type="term" value="F:endochitinase activity"/>
    <property type="evidence" value="ECO:0007669"/>
    <property type="project" value="UniProtKB-EC"/>
</dbReference>
<dbReference type="InterPro" id="IPR035986">
    <property type="entry name" value="PKD_dom_sf"/>
</dbReference>
<proteinExistence type="predicted"/>
<sequence length="2068" mass="227023">MVQKGSNSAVFQFSDGIDNSLIQKDSLISFHEDNCNGVQPAIIANGLEDSLIELKINNGVSEQGTSFHDYDTNSVSIALIIKTNNTPPIANAGDDQTVTVGDTVYFDGSGSSDSDGNITAYEWKNGATIVSTNVSFSSNDLDVGTHTITLTVTDDKNATASDDVVITVNEAPPPPKTEKNVADGYLIKLSSPAVAYCGNNEYSSSLNIGEKGKILFENISLPNDCNIFVPSGVTIDSNNNGVLDATDKKLNFSMKGSADGTFISPLTTLLLEKKAKGEDVTEFKAMVKDFDPVTCASEITNGTGTDKTKNQKLMLLMEVLKTAMKNPADANITDINLSSIIKTNVSENIDDFNIDALTSGFGSSLQSLIWDKASKIKKLINTFDDLDPTKIDINSLYINFSDQGKEIEDAIRDSLKVTVGATANLLEAIGKPDVNLTAVLDNFTSMNSGTLSSMGKPIAKAGADITVFEGEDVNLSGLASFDINGHIVSYEWKEGNTTLSSDSNFSKNDFSLGSHELTLRVRDDDNLTNSDNIVVVITPAPIVNQMPIANGQSITTEEDTSVDINLTGSDNEGSPLSYIIESNTTHGTLSGIAPNLTYTPNENYFGIDIFTFRVNDGSLDSTIATVEINITAVNDMPIAYEQNITTMEDTPLDMNLTGSDREGSLLTYIVVDNPSHGVLSGTAPSLTYTPTTDYNGNDSFTFKVNDGLVDSEIVAVNINVVNINDVPIANGQSIATEEDTSVDINLTGSDNEGSPLSYIIESNTTHGTLSGTAPNLTYTPNENYFGIDIFTFRVNDGSIDSTIATVEINITSVNDIPIANAGADQTQIEGNMLILEASNSTDPDGNIIAYQWQEAGVILGNDINLTKSDFSVGVHTITLTVTDDKNASASDDVVVTITEKPNQAPIANAGLNQTVTLGTAVTLDASGSSDSDGNITSYEWKEGNITLSNEINFTKSNFKIGIHTITLNVIDNKGAIGTDEVLVTVREIADSNTSMKIFTLKKTAQSISYKQYDDGDYENGIPFNYTKEGEDILDRITSLVWQDNSETNNSTKNWNDAKNYCEALTGAWRLPTREELSGLIRYDKYSPSIDGIFKQTASNYYWTDDVSQRDSNNAWAVSFSEGLETAIEKTANYYVRCVKEIGSIVANAGEDQIVEEGNIVTLYGGYSLKSTNIVLYKWSENQETLGEGKLLEVSTLHSGEHNITLTMKDIDGNIDTDIMKVTITSDNRVLKKTSQSISYIQYDDGNYEKGIALNYVQKGENILDRATGLLWKNNEDSNGSKKSWQEANNYCSSLSGNWRLPTRKELAGLLRYDRVSPAIDKIFSYTLSDYYWTLDTSNRDNDQAWVVSFDEGIENTANKKSNSYSTRCVGSDFVFTANAGSDQFIEQDDNITLSANDTPRKENVESYSWVENGIELGRGRVLVLFNTNDIEHHISLIITDKNGTQDIDDVVVTTVASDKVLKKTGQTISYKQYDDGYYEKGMTLNYTRKDANILDRTTGLLWQDANGTTNGDTRSWEEANNYCSTLGDGNWRLPTRLELSGLLRYDNVNPSISSIFAYTTSDYYWTINTSNRDNDKAWVVSFSEGVETTLAKSDSYSTRCVYSSFLLTANAGEDQLIEDGTSSITLNAGNSPRQAVINSYRWVENGVDLGYGEELEISDMFDGEHRISLIVTDSNGIEDSDEIVVSIVSNNKVLKKTGQTISYKAYDDGYYEKGMVLHYNQEGNNILDRTTALLWQNSPDTNGSKMLWEEAKNYCASLSGSWRLPSRKELAGLLRYDNVNPAISKIFTHTANDYYWTINTSTRDNDFAWAVSFSEGLESMISKKDSYSTRCVGANFRLTAHAGEDQLVEKDNNITLNAINTPRKERISSYSWSENGTVLGETALLTLDNITSGEHQIFLTVSDDDGNEDSDDVWVNIVANHTIIKKTGQITSYKDYDDGDYQKGETWNYVDNGNTVSDNTANLTWQDDSDTETLTKSWEDAKNYCANLEIDGAEWRLPTRLELSGLIDYGASDPSIESSFDNTISDYYWTIETSHQDNHNAWSISFSEGIESSNVKSSLYYIRCIKTQ</sequence>
<dbReference type="InterPro" id="IPR011460">
    <property type="entry name" value="Lcl_C"/>
</dbReference>
<dbReference type="InterPro" id="IPR000601">
    <property type="entry name" value="PKD_dom"/>
</dbReference>
<protein>
    <submittedName>
        <fullName evidence="2">Chitinase</fullName>
        <ecNumber evidence="2">3.2.1.14</ecNumber>
    </submittedName>
</protein>
<evidence type="ECO:0000313" key="2">
    <source>
        <dbReference type="EMBL" id="SFV71356.1"/>
    </source>
</evidence>
<gene>
    <name evidence="2" type="ORF">MNB_SV-13-1465</name>
</gene>
<dbReference type="Pfam" id="PF22352">
    <property type="entry name" value="K319L-like_PKD"/>
    <property type="match status" value="2"/>
</dbReference>
<dbReference type="CDD" id="cd00146">
    <property type="entry name" value="PKD"/>
    <property type="match status" value="3"/>
</dbReference>
<dbReference type="SMART" id="SM00089">
    <property type="entry name" value="PKD"/>
    <property type="match status" value="6"/>
</dbReference>
<dbReference type="Gene3D" id="2.60.40.2810">
    <property type="match status" value="1"/>
</dbReference>
<evidence type="ECO:0000259" key="1">
    <source>
        <dbReference type="PROSITE" id="PS50093"/>
    </source>
</evidence>
<dbReference type="EC" id="3.2.1.14" evidence="2"/>